<dbReference type="RefSeq" id="WP_370439813.1">
    <property type="nucleotide sequence ID" value="NZ_JBGFTU010000002.1"/>
</dbReference>
<gene>
    <name evidence="1" type="ORF">AB2L27_02120</name>
</gene>
<proteinExistence type="predicted"/>
<accession>A0ABV4GW84</accession>
<protein>
    <submittedName>
        <fullName evidence="1">Uncharacterized protein</fullName>
    </submittedName>
</protein>
<dbReference type="EMBL" id="JBGFTU010000002">
    <property type="protein sequence ID" value="MEZ0163559.1"/>
    <property type="molecule type" value="Genomic_DNA"/>
</dbReference>
<name>A0ABV4GW84_9ACTN</name>
<evidence type="ECO:0000313" key="1">
    <source>
        <dbReference type="EMBL" id="MEZ0163559.1"/>
    </source>
</evidence>
<evidence type="ECO:0000313" key="2">
    <source>
        <dbReference type="Proteomes" id="UP001565927"/>
    </source>
</evidence>
<reference evidence="1 2" key="1">
    <citation type="submission" date="2024-07" db="EMBL/GenBank/DDBJ databases">
        <authorList>
            <person name="Thanompreechachai J."/>
            <person name="Duangmal K."/>
        </authorList>
    </citation>
    <scope>NUCLEOTIDE SEQUENCE [LARGE SCALE GENOMIC DNA]</scope>
    <source>
        <strain evidence="1 2">LSe6-4</strain>
    </source>
</reference>
<keyword evidence="2" id="KW-1185">Reference proteome</keyword>
<sequence length="127" mass="14205">MSSDNEEWILVIGCVFLLKHPRGYAQQLERALQRSAADESMERAWRSVEDRPVEVFVWFHEDDAGAKSIPHPGDISIRALKTTVRVRMTSSAAWTGTTTSTAAAVAEDHRLIVQALERRYGVTLLAP</sequence>
<comment type="caution">
    <text evidence="1">The sequence shown here is derived from an EMBL/GenBank/DDBJ whole genome shotgun (WGS) entry which is preliminary data.</text>
</comment>
<organism evidence="1 2">
    <name type="scientific">Kineococcus halophytocola</name>
    <dbReference type="NCBI Taxonomy" id="3234027"/>
    <lineage>
        <taxon>Bacteria</taxon>
        <taxon>Bacillati</taxon>
        <taxon>Actinomycetota</taxon>
        <taxon>Actinomycetes</taxon>
        <taxon>Kineosporiales</taxon>
        <taxon>Kineosporiaceae</taxon>
        <taxon>Kineococcus</taxon>
    </lineage>
</organism>
<dbReference type="Proteomes" id="UP001565927">
    <property type="component" value="Unassembled WGS sequence"/>
</dbReference>